<protein>
    <submittedName>
        <fullName evidence="1">Uncharacterized protein</fullName>
    </submittedName>
</protein>
<sequence>MRSRAQEDNSRLRERLREAEVRDKQLDLPLASEAATPMDVDRISSNIERHNEMFSSRLDTITEDLESVGRTVETFCANALQNQDAQIKGGIKKFGTLVDRSENRASNMEESMLHIVGTITSLNKDILSNIEKALKTVKDQFSCSGDEARDLATMYAIYRNQLVDLLNSTLSEMNWLRSAVRSSINPDEEFLKNIDLSLKKVLHFLTLKCLLKPIDVI</sequence>
<proteinExistence type="predicted"/>
<dbReference type="EMBL" id="JAWQEG010000638">
    <property type="protein sequence ID" value="KAK3887305.1"/>
    <property type="molecule type" value="Genomic_DNA"/>
</dbReference>
<accession>A0AAE1KZB1</accession>
<reference evidence="1" key="1">
    <citation type="submission" date="2023-10" db="EMBL/GenBank/DDBJ databases">
        <title>Genome assemblies of two species of porcelain crab, Petrolisthes cinctipes and Petrolisthes manimaculis (Anomura: Porcellanidae).</title>
        <authorList>
            <person name="Angst P."/>
        </authorList>
    </citation>
    <scope>NUCLEOTIDE SEQUENCE</scope>
    <source>
        <strain evidence="1">PB745_01</strain>
        <tissue evidence="1">Gill</tissue>
    </source>
</reference>
<evidence type="ECO:0000313" key="2">
    <source>
        <dbReference type="Proteomes" id="UP001286313"/>
    </source>
</evidence>
<organism evidence="1 2">
    <name type="scientific">Petrolisthes cinctipes</name>
    <name type="common">Flat porcelain crab</name>
    <dbReference type="NCBI Taxonomy" id="88211"/>
    <lineage>
        <taxon>Eukaryota</taxon>
        <taxon>Metazoa</taxon>
        <taxon>Ecdysozoa</taxon>
        <taxon>Arthropoda</taxon>
        <taxon>Crustacea</taxon>
        <taxon>Multicrustacea</taxon>
        <taxon>Malacostraca</taxon>
        <taxon>Eumalacostraca</taxon>
        <taxon>Eucarida</taxon>
        <taxon>Decapoda</taxon>
        <taxon>Pleocyemata</taxon>
        <taxon>Anomura</taxon>
        <taxon>Galatheoidea</taxon>
        <taxon>Porcellanidae</taxon>
        <taxon>Petrolisthes</taxon>
    </lineage>
</organism>
<evidence type="ECO:0000313" key="1">
    <source>
        <dbReference type="EMBL" id="KAK3887305.1"/>
    </source>
</evidence>
<dbReference type="AlphaFoldDB" id="A0AAE1KZB1"/>
<keyword evidence="2" id="KW-1185">Reference proteome</keyword>
<name>A0AAE1KZB1_PETCI</name>
<comment type="caution">
    <text evidence="1">The sequence shown here is derived from an EMBL/GenBank/DDBJ whole genome shotgun (WGS) entry which is preliminary data.</text>
</comment>
<dbReference type="Proteomes" id="UP001286313">
    <property type="component" value="Unassembled WGS sequence"/>
</dbReference>
<gene>
    <name evidence="1" type="ORF">Pcinc_008569</name>
</gene>